<evidence type="ECO:0000313" key="2">
    <source>
        <dbReference type="Proteomes" id="UP000054937"/>
    </source>
</evidence>
<accession>A0A0V0QFF7</accession>
<proteinExistence type="predicted"/>
<dbReference type="EMBL" id="LDAU01000180">
    <property type="protein sequence ID" value="KRX00919.1"/>
    <property type="molecule type" value="Genomic_DNA"/>
</dbReference>
<dbReference type="InParanoid" id="A0A0V0QFF7"/>
<reference evidence="1 2" key="1">
    <citation type="journal article" date="2015" name="Sci. Rep.">
        <title>Genome of the facultative scuticociliatosis pathogen Pseudocohnilembus persalinus provides insight into its virulence through horizontal gene transfer.</title>
        <authorList>
            <person name="Xiong J."/>
            <person name="Wang G."/>
            <person name="Cheng J."/>
            <person name="Tian M."/>
            <person name="Pan X."/>
            <person name="Warren A."/>
            <person name="Jiang C."/>
            <person name="Yuan D."/>
            <person name="Miao W."/>
        </authorList>
    </citation>
    <scope>NUCLEOTIDE SEQUENCE [LARGE SCALE GENOMIC DNA]</scope>
    <source>
        <strain evidence="1">36N120E</strain>
    </source>
</reference>
<dbReference type="AlphaFoldDB" id="A0A0V0QFF7"/>
<protein>
    <submittedName>
        <fullName evidence="1">Uncharacterized protein</fullName>
    </submittedName>
</protein>
<sequence>MNRLNESQNAQQLLGNFDFTSIDQMDPTGNEQAPDSIKIELSSDNDLFFHFTHIYMSLKSKLSLMEGRLQDVNEIIRLKNPSLLLQIQKTIPQTIKSTYKK</sequence>
<name>A0A0V0QFF7_PSEPJ</name>
<keyword evidence="2" id="KW-1185">Reference proteome</keyword>
<comment type="caution">
    <text evidence="1">The sequence shown here is derived from an EMBL/GenBank/DDBJ whole genome shotgun (WGS) entry which is preliminary data.</text>
</comment>
<dbReference type="OrthoDB" id="284211at2759"/>
<evidence type="ECO:0000313" key="1">
    <source>
        <dbReference type="EMBL" id="KRX00919.1"/>
    </source>
</evidence>
<gene>
    <name evidence="1" type="ORF">PPERSA_09525</name>
</gene>
<dbReference type="Proteomes" id="UP000054937">
    <property type="component" value="Unassembled WGS sequence"/>
</dbReference>
<organism evidence="1 2">
    <name type="scientific">Pseudocohnilembus persalinus</name>
    <name type="common">Ciliate</name>
    <dbReference type="NCBI Taxonomy" id="266149"/>
    <lineage>
        <taxon>Eukaryota</taxon>
        <taxon>Sar</taxon>
        <taxon>Alveolata</taxon>
        <taxon>Ciliophora</taxon>
        <taxon>Intramacronucleata</taxon>
        <taxon>Oligohymenophorea</taxon>
        <taxon>Scuticociliatia</taxon>
        <taxon>Philasterida</taxon>
        <taxon>Pseudocohnilembidae</taxon>
        <taxon>Pseudocohnilembus</taxon>
    </lineage>
</organism>